<protein>
    <submittedName>
        <fullName evidence="1">Uncharacterized protein</fullName>
    </submittedName>
</protein>
<dbReference type="EMBL" id="JAAXOX010000002">
    <property type="protein sequence ID" value="NKY22199.1"/>
    <property type="molecule type" value="Genomic_DNA"/>
</dbReference>
<name>A0A7X6KTX4_9CELL</name>
<gene>
    <name evidence="1" type="ORF">HGA03_05910</name>
</gene>
<sequence>MMQTITSTQAQHLAQLVASLRPSWDIPGIRAAIYAAKDRAPADDLALALIRLTRRDDLRTPAILAEDGPHWLAPDLQQVRDSRRPKCELHLVDTRVSDGLCPMCLADRKGGDGYEGQGWQRDDPDRIETNARGARRARAAIRHQEEK</sequence>
<dbReference type="RefSeq" id="WP_168629301.1">
    <property type="nucleotide sequence ID" value="NZ_BONL01000033.1"/>
</dbReference>
<keyword evidence="2" id="KW-1185">Reference proteome</keyword>
<dbReference type="Proteomes" id="UP000581206">
    <property type="component" value="Unassembled WGS sequence"/>
</dbReference>
<evidence type="ECO:0000313" key="2">
    <source>
        <dbReference type="Proteomes" id="UP000581206"/>
    </source>
</evidence>
<dbReference type="AlphaFoldDB" id="A0A7X6KTX4"/>
<organism evidence="1 2">
    <name type="scientific">Cellulomonas denverensis</name>
    <dbReference type="NCBI Taxonomy" id="264297"/>
    <lineage>
        <taxon>Bacteria</taxon>
        <taxon>Bacillati</taxon>
        <taxon>Actinomycetota</taxon>
        <taxon>Actinomycetes</taxon>
        <taxon>Micrococcales</taxon>
        <taxon>Cellulomonadaceae</taxon>
        <taxon>Cellulomonas</taxon>
    </lineage>
</organism>
<accession>A0A7X6KTX4</accession>
<proteinExistence type="predicted"/>
<comment type="caution">
    <text evidence="1">The sequence shown here is derived from an EMBL/GenBank/DDBJ whole genome shotgun (WGS) entry which is preliminary data.</text>
</comment>
<evidence type="ECO:0000313" key="1">
    <source>
        <dbReference type="EMBL" id="NKY22199.1"/>
    </source>
</evidence>
<reference evidence="1 2" key="1">
    <citation type="submission" date="2020-04" db="EMBL/GenBank/DDBJ databases">
        <title>MicrobeNet Type strains.</title>
        <authorList>
            <person name="Nicholson A.C."/>
        </authorList>
    </citation>
    <scope>NUCLEOTIDE SEQUENCE [LARGE SCALE GENOMIC DNA]</scope>
    <source>
        <strain evidence="1 2">ATCC BAA-788</strain>
    </source>
</reference>